<dbReference type="EMBL" id="CP159925">
    <property type="protein sequence ID" value="XCO74568.1"/>
    <property type="molecule type" value="Genomic_DNA"/>
</dbReference>
<dbReference type="RefSeq" id="WP_363797396.1">
    <property type="nucleotide sequence ID" value="NZ_CP159925.1"/>
</dbReference>
<dbReference type="AlphaFoldDB" id="A0AAU8MQN4"/>
<accession>A0AAU8MQN4</accession>
<evidence type="ECO:0000313" key="1">
    <source>
        <dbReference type="EMBL" id="XCO74568.1"/>
    </source>
</evidence>
<name>A0AAU8MQN4_9GAMM</name>
<proteinExistence type="predicted"/>
<gene>
    <name evidence="1" type="ORF">ABU614_19655</name>
</gene>
<organism evidence="1">
    <name type="scientific">Lysobacter firmicutimachus</name>
    <dbReference type="NCBI Taxonomy" id="1792846"/>
    <lineage>
        <taxon>Bacteria</taxon>
        <taxon>Pseudomonadati</taxon>
        <taxon>Pseudomonadota</taxon>
        <taxon>Gammaproteobacteria</taxon>
        <taxon>Lysobacterales</taxon>
        <taxon>Lysobacteraceae</taxon>
        <taxon>Lysobacter</taxon>
    </lineage>
</organism>
<sequence length="70" mass="7737">MRSARLDLELCALEAAIPFLRASLDDSCFESEIRAYRQGLNVLAADAADRSELDRRWVRALGPAAGDPPY</sequence>
<protein>
    <submittedName>
        <fullName evidence="1">Uncharacterized protein</fullName>
    </submittedName>
</protein>
<reference evidence="1" key="1">
    <citation type="submission" date="2024-06" db="EMBL/GenBank/DDBJ databases">
        <authorList>
            <person name="Li S."/>
        </authorList>
    </citation>
    <scope>NUCLEOTIDE SEQUENCE</scope>
    <source>
        <strain evidence="1">SR10</strain>
    </source>
</reference>